<dbReference type="RefSeq" id="WP_100992423.1">
    <property type="nucleotide sequence ID" value="NZ_CP025096.1"/>
</dbReference>
<organism evidence="2 3">
    <name type="scientific">Spirosoma pollinicola</name>
    <dbReference type="NCBI Taxonomy" id="2057025"/>
    <lineage>
        <taxon>Bacteria</taxon>
        <taxon>Pseudomonadati</taxon>
        <taxon>Bacteroidota</taxon>
        <taxon>Cytophagia</taxon>
        <taxon>Cytophagales</taxon>
        <taxon>Cytophagaceae</taxon>
        <taxon>Spirosoma</taxon>
    </lineage>
</organism>
<name>A0A2K8Z7M3_9BACT</name>
<protein>
    <submittedName>
        <fullName evidence="2">Uncharacterized protein</fullName>
    </submittedName>
</protein>
<accession>A0A2K8Z7M3</accession>
<keyword evidence="3" id="KW-1185">Reference proteome</keyword>
<evidence type="ECO:0000313" key="2">
    <source>
        <dbReference type="EMBL" id="AUD05872.1"/>
    </source>
</evidence>
<dbReference type="OrthoDB" id="581516at2"/>
<dbReference type="Proteomes" id="UP000232883">
    <property type="component" value="Chromosome"/>
</dbReference>
<dbReference type="EMBL" id="CP025096">
    <property type="protein sequence ID" value="AUD05872.1"/>
    <property type="molecule type" value="Genomic_DNA"/>
</dbReference>
<evidence type="ECO:0000313" key="3">
    <source>
        <dbReference type="Proteomes" id="UP000232883"/>
    </source>
</evidence>
<evidence type="ECO:0000256" key="1">
    <source>
        <dbReference type="SAM" id="MobiDB-lite"/>
    </source>
</evidence>
<dbReference type="KEGG" id="spir:CWM47_30915"/>
<dbReference type="AlphaFoldDB" id="A0A2K8Z7M3"/>
<feature type="region of interest" description="Disordered" evidence="1">
    <location>
        <begin position="40"/>
        <end position="61"/>
    </location>
</feature>
<proteinExistence type="predicted"/>
<gene>
    <name evidence="2" type="ORF">CWM47_30915</name>
</gene>
<reference evidence="2 3" key="1">
    <citation type="submission" date="2017-11" db="EMBL/GenBank/DDBJ databases">
        <title>Taxonomic description and genome sequences of Spirosoma HA7 sp. nov., isolated from pollen microhabitat of Corylus avellana.</title>
        <authorList>
            <person name="Ambika Manirajan B."/>
            <person name="Suarez C."/>
            <person name="Ratering S."/>
            <person name="Geissler-Plaum R."/>
            <person name="Cardinale M."/>
            <person name="Sylvia S."/>
        </authorList>
    </citation>
    <scope>NUCLEOTIDE SEQUENCE [LARGE SCALE GENOMIC DNA]</scope>
    <source>
        <strain evidence="2 3">HA7</strain>
    </source>
</reference>
<sequence>MGLTVIGVFTTTSAAEQAVDQLIRVGTPRNTIELSHQLGTSLTDDELVPNPSTNGSGLPSEALLDESETGGDSLQTFLRSVFDDDPGKIDTFTQTAATGSVVIIQAQTDSEAKRAAKILTDNGAVDVNERIGTYNLVRTSLSNAGKANLGRTKIE</sequence>